<sequence>MHTTSAFSVWCWLLLSVLRYIAVFHPLTYRTIWRQPRYAIILIGISSAFIEAWIPFTVTYDAKYKSCSESTDSSIARSTQAYHLMDIMLSYVIPACIRIGLDGVVLSYCYNPFRKVQLPSLLRKKTTLSPDSCVSDKKKPHYQVLLHRRATISKSEATLRRKHTMILRSILISAINLCCNLPCHLLRLLLTLEEDPEFIPQDWINFIEVASQMLYFSQFTCNALYLSTTIYETSPGSTNTNQAPSATPLRLSANVTPIFSKATAQLPHHLSEASLSQF</sequence>
<evidence type="ECO:0000256" key="3">
    <source>
        <dbReference type="ARBA" id="ARBA00022989"/>
    </source>
</evidence>
<dbReference type="EMBL" id="AZBU02000004">
    <property type="protein sequence ID" value="TKR80613.1"/>
    <property type="molecule type" value="Genomic_DNA"/>
</dbReference>
<dbReference type="Gene3D" id="1.20.1070.10">
    <property type="entry name" value="Rhodopsin 7-helix transmembrane proteins"/>
    <property type="match status" value="1"/>
</dbReference>
<feature type="transmembrane region" description="Helical" evidence="5">
    <location>
        <begin position="38"/>
        <end position="56"/>
    </location>
</feature>
<dbReference type="OrthoDB" id="5864054at2759"/>
<comment type="subcellular location">
    <subcellularLocation>
        <location evidence="1">Membrane</location>
    </subcellularLocation>
</comment>
<reference evidence="7 8" key="1">
    <citation type="journal article" date="2015" name="Genome Biol.">
        <title>Comparative genomics of Steinernema reveals deeply conserved gene regulatory networks.</title>
        <authorList>
            <person name="Dillman A.R."/>
            <person name="Macchietto M."/>
            <person name="Porter C.F."/>
            <person name="Rogers A."/>
            <person name="Williams B."/>
            <person name="Antoshechkin I."/>
            <person name="Lee M.M."/>
            <person name="Goodwin Z."/>
            <person name="Lu X."/>
            <person name="Lewis E.E."/>
            <person name="Goodrich-Blair H."/>
            <person name="Stock S.P."/>
            <person name="Adams B.J."/>
            <person name="Sternberg P.W."/>
            <person name="Mortazavi A."/>
        </authorList>
    </citation>
    <scope>NUCLEOTIDE SEQUENCE [LARGE SCALE GENOMIC DNA]</scope>
    <source>
        <strain evidence="7 8">ALL</strain>
    </source>
</reference>
<dbReference type="Proteomes" id="UP000298663">
    <property type="component" value="Unassembled WGS sequence"/>
</dbReference>
<keyword evidence="4 5" id="KW-0472">Membrane</keyword>
<dbReference type="PANTHER" id="PTHR24224">
    <property type="entry name" value="CARDIOACCELERATORY PEPTIDE RECEPTOR-RELATED"/>
    <property type="match status" value="1"/>
</dbReference>
<dbReference type="SUPFAM" id="SSF81321">
    <property type="entry name" value="Family A G protein-coupled receptor-like"/>
    <property type="match status" value="1"/>
</dbReference>
<organism evidence="7 8">
    <name type="scientific">Steinernema carpocapsae</name>
    <name type="common">Entomopathogenic nematode</name>
    <dbReference type="NCBI Taxonomy" id="34508"/>
    <lineage>
        <taxon>Eukaryota</taxon>
        <taxon>Metazoa</taxon>
        <taxon>Ecdysozoa</taxon>
        <taxon>Nematoda</taxon>
        <taxon>Chromadorea</taxon>
        <taxon>Rhabditida</taxon>
        <taxon>Tylenchina</taxon>
        <taxon>Panagrolaimomorpha</taxon>
        <taxon>Strongyloidoidea</taxon>
        <taxon>Steinernematidae</taxon>
        <taxon>Steinernema</taxon>
    </lineage>
</organism>
<evidence type="ECO:0000259" key="6">
    <source>
        <dbReference type="PROSITE" id="PS50262"/>
    </source>
</evidence>
<gene>
    <name evidence="7" type="ORF">L596_014663</name>
</gene>
<evidence type="ECO:0000256" key="2">
    <source>
        <dbReference type="ARBA" id="ARBA00022692"/>
    </source>
</evidence>
<feature type="transmembrane region" description="Helical" evidence="5">
    <location>
        <begin position="6"/>
        <end position="26"/>
    </location>
</feature>
<evidence type="ECO:0000313" key="8">
    <source>
        <dbReference type="Proteomes" id="UP000298663"/>
    </source>
</evidence>
<evidence type="ECO:0000256" key="5">
    <source>
        <dbReference type="SAM" id="Phobius"/>
    </source>
</evidence>
<reference evidence="7 8" key="2">
    <citation type="journal article" date="2019" name="G3 (Bethesda)">
        <title>Hybrid Assembly of the Genome of the Entomopathogenic Nematode Steinernema carpocapsae Identifies the X-Chromosome.</title>
        <authorList>
            <person name="Serra L."/>
            <person name="Macchietto M."/>
            <person name="Macias-Munoz A."/>
            <person name="McGill C.J."/>
            <person name="Rodriguez I.M."/>
            <person name="Rodriguez B."/>
            <person name="Murad R."/>
            <person name="Mortazavi A."/>
        </authorList>
    </citation>
    <scope>NUCLEOTIDE SEQUENCE [LARGE SCALE GENOMIC DNA]</scope>
    <source>
        <strain evidence="7 8">ALL</strain>
    </source>
</reference>
<feature type="domain" description="G-protein coupled receptors family 1 profile" evidence="6">
    <location>
        <begin position="1"/>
        <end position="226"/>
    </location>
</feature>
<evidence type="ECO:0000256" key="1">
    <source>
        <dbReference type="ARBA" id="ARBA00004370"/>
    </source>
</evidence>
<keyword evidence="2 5" id="KW-0812">Transmembrane</keyword>
<proteinExistence type="predicted"/>
<feature type="transmembrane region" description="Helical" evidence="5">
    <location>
        <begin position="88"/>
        <end position="110"/>
    </location>
</feature>
<keyword evidence="3 5" id="KW-1133">Transmembrane helix</keyword>
<evidence type="ECO:0000313" key="7">
    <source>
        <dbReference type="EMBL" id="TKR80613.1"/>
    </source>
</evidence>
<dbReference type="Pfam" id="PF00001">
    <property type="entry name" value="7tm_1"/>
    <property type="match status" value="1"/>
</dbReference>
<name>A0A4U5NDG9_STECR</name>
<protein>
    <recommendedName>
        <fullName evidence="6">G-protein coupled receptors family 1 profile domain-containing protein</fullName>
    </recommendedName>
</protein>
<comment type="caution">
    <text evidence="7">The sequence shown here is derived from an EMBL/GenBank/DDBJ whole genome shotgun (WGS) entry which is preliminary data.</text>
</comment>
<dbReference type="InterPro" id="IPR052665">
    <property type="entry name" value="Neuropeptide-GPCR"/>
</dbReference>
<dbReference type="PANTHER" id="PTHR24224:SF37">
    <property type="entry name" value="G-PROTEIN COUPLED RECEPTORS FAMILY 1 PROFILE DOMAIN-CONTAINING PROTEIN"/>
    <property type="match status" value="1"/>
</dbReference>
<accession>A0A4U5NDG9</accession>
<dbReference type="GO" id="GO:0004930">
    <property type="term" value="F:G protein-coupled receptor activity"/>
    <property type="evidence" value="ECO:0007669"/>
    <property type="project" value="InterPro"/>
</dbReference>
<keyword evidence="8" id="KW-1185">Reference proteome</keyword>
<evidence type="ECO:0000256" key="4">
    <source>
        <dbReference type="ARBA" id="ARBA00023136"/>
    </source>
</evidence>
<dbReference type="InterPro" id="IPR000276">
    <property type="entry name" value="GPCR_Rhodpsn"/>
</dbReference>
<dbReference type="InterPro" id="IPR017452">
    <property type="entry name" value="GPCR_Rhodpsn_7TM"/>
</dbReference>
<dbReference type="PROSITE" id="PS50262">
    <property type="entry name" value="G_PROTEIN_RECEP_F1_2"/>
    <property type="match status" value="1"/>
</dbReference>
<dbReference type="GO" id="GO:0016020">
    <property type="term" value="C:membrane"/>
    <property type="evidence" value="ECO:0007669"/>
    <property type="project" value="UniProtKB-SubCell"/>
</dbReference>
<dbReference type="AlphaFoldDB" id="A0A4U5NDG9"/>